<name>A0A0A0HQ43_9RHOB</name>
<dbReference type="Pfam" id="PF09898">
    <property type="entry name" value="DUF2125"/>
    <property type="match status" value="1"/>
</dbReference>
<dbReference type="EMBL" id="AONH01000010">
    <property type="protein sequence ID" value="KGM88198.1"/>
    <property type="molecule type" value="Genomic_DNA"/>
</dbReference>
<evidence type="ECO:0000313" key="1">
    <source>
        <dbReference type="EMBL" id="KGM88198.1"/>
    </source>
</evidence>
<dbReference type="HOGENOM" id="CLU_070576_0_0_5"/>
<protein>
    <recommendedName>
        <fullName evidence="3">DUF2125 domain-containing protein</fullName>
    </recommendedName>
</protein>
<accession>A0A0A0HQ43</accession>
<reference evidence="1 2" key="1">
    <citation type="submission" date="2013-01" db="EMBL/GenBank/DDBJ databases">
        <authorList>
            <person name="Fiebig A."/>
            <person name="Goeker M."/>
            <person name="Klenk H.-P.P."/>
        </authorList>
    </citation>
    <scope>NUCLEOTIDE SEQUENCE [LARGE SCALE GENOMIC DNA]</scope>
    <source>
        <strain evidence="1 2">DSM 17069</strain>
    </source>
</reference>
<organism evidence="1 2">
    <name type="scientific">Roseovarius mucosus DSM 17069</name>
    <dbReference type="NCBI Taxonomy" id="1288298"/>
    <lineage>
        <taxon>Bacteria</taxon>
        <taxon>Pseudomonadati</taxon>
        <taxon>Pseudomonadota</taxon>
        <taxon>Alphaproteobacteria</taxon>
        <taxon>Rhodobacterales</taxon>
        <taxon>Roseobacteraceae</taxon>
        <taxon>Roseovarius</taxon>
    </lineage>
</organism>
<proteinExistence type="predicted"/>
<dbReference type="AlphaFoldDB" id="A0A0A0HQ43"/>
<dbReference type="RefSeq" id="WP_245875154.1">
    <property type="nucleotide sequence ID" value="NZ_KN293979.1"/>
</dbReference>
<dbReference type="Proteomes" id="UP000030021">
    <property type="component" value="Unassembled WGS sequence"/>
</dbReference>
<evidence type="ECO:0000313" key="2">
    <source>
        <dbReference type="Proteomes" id="UP000030021"/>
    </source>
</evidence>
<comment type="caution">
    <text evidence="1">The sequence shown here is derived from an EMBL/GenBank/DDBJ whole genome shotgun (WGS) entry which is preliminary data.</text>
</comment>
<dbReference type="STRING" id="215743.ROSMUCSMR3_01233"/>
<dbReference type="InterPro" id="IPR018666">
    <property type="entry name" value="DUF2125"/>
</dbReference>
<gene>
    <name evidence="1" type="ORF">rosmuc_01893</name>
</gene>
<dbReference type="eggNOG" id="COG4093">
    <property type="taxonomic scope" value="Bacteria"/>
</dbReference>
<sequence length="333" mass="36850">MRFLLAVILIAASGWSGYWFVGQNGLSRGFETWFEARRAEGWVAETSDITVQGFPNRFDTGFSDLVLADPATGLAWEAEFFQILALSYQPNHVIAVWPDQQLIATPQEKFRIESRDMRASLRIAPDTRLAPERATLTAEFLQVSPEARPDEPTALTSLTLAAERQIDAEYRLGLSAEGLTLAAPWQARLDPQGRLPRQISGLHADLTVRFDRIWDRSAVEDARPQPTEIKVKLADAKWGQLHLQAAGAVKVTPEGWPEGDITLKARNWRDILQIAAQTGAVPESMLGTLENGLSLMAQMSGNPETLDVPLTFRNGRILLGLIPIGPAPILRLR</sequence>
<evidence type="ECO:0008006" key="3">
    <source>
        <dbReference type="Google" id="ProtNLM"/>
    </source>
</evidence>
<dbReference type="PATRIC" id="fig|1288298.3.peg.1910"/>